<evidence type="ECO:0000313" key="1">
    <source>
        <dbReference type="EMBL" id="GKT30714.1"/>
    </source>
</evidence>
<evidence type="ECO:0008006" key="3">
    <source>
        <dbReference type="Google" id="ProtNLM"/>
    </source>
</evidence>
<proteinExistence type="predicted"/>
<organism evidence="1 2">
    <name type="scientific">Aduncisulcus paluster</name>
    <dbReference type="NCBI Taxonomy" id="2918883"/>
    <lineage>
        <taxon>Eukaryota</taxon>
        <taxon>Metamonada</taxon>
        <taxon>Carpediemonas-like organisms</taxon>
        <taxon>Aduncisulcus</taxon>
    </lineage>
</organism>
<feature type="non-terminal residue" evidence="1">
    <location>
        <position position="165"/>
    </location>
</feature>
<sequence>LPSQFTHTFDLSSASPFCMHTLSYTLPETAEQCKERCVYIVEVSGDEYRSRVLCVLDEDGHAIDSACVIMDGQTFGCVGCSEPSLPQVIPFVTTRNALVLTVKDCMSSEFGENKRVTVQKEMYTLACHAVVPQESLGGSTKAVPIALVGNVVLNGGDMISLSQVS</sequence>
<dbReference type="EMBL" id="BQXS01001506">
    <property type="protein sequence ID" value="GKT30714.1"/>
    <property type="molecule type" value="Genomic_DNA"/>
</dbReference>
<reference evidence="1" key="1">
    <citation type="submission" date="2022-03" db="EMBL/GenBank/DDBJ databases">
        <title>Draft genome sequence of Aduncisulcus paluster, a free-living microaerophilic Fornicata.</title>
        <authorList>
            <person name="Yuyama I."/>
            <person name="Kume K."/>
            <person name="Tamura T."/>
            <person name="Inagaki Y."/>
            <person name="Hashimoto T."/>
        </authorList>
    </citation>
    <scope>NUCLEOTIDE SEQUENCE</scope>
    <source>
        <strain evidence="1">NY0171</strain>
    </source>
</reference>
<gene>
    <name evidence="1" type="ORF">ADUPG1_001656</name>
</gene>
<evidence type="ECO:0000313" key="2">
    <source>
        <dbReference type="Proteomes" id="UP001057375"/>
    </source>
</evidence>
<accession>A0ABQ5KH15</accession>
<keyword evidence="2" id="KW-1185">Reference proteome</keyword>
<name>A0ABQ5KH15_9EUKA</name>
<dbReference type="Proteomes" id="UP001057375">
    <property type="component" value="Unassembled WGS sequence"/>
</dbReference>
<comment type="caution">
    <text evidence="1">The sequence shown here is derived from an EMBL/GenBank/DDBJ whole genome shotgun (WGS) entry which is preliminary data.</text>
</comment>
<protein>
    <recommendedName>
        <fullName evidence="3">Recombination activating protein 2</fullName>
    </recommendedName>
</protein>
<feature type="non-terminal residue" evidence="1">
    <location>
        <position position="1"/>
    </location>
</feature>